<evidence type="ECO:0000259" key="1">
    <source>
        <dbReference type="Pfam" id="PF03435"/>
    </source>
</evidence>
<sequence>MTKIKKEVSRLLIYGAAGYTGRLITQEAVKRGLQFEIAGRDEKELIELAKELNVGYHVFSVDDQKGWESSLSGKASLLNVAGPFSATAEQAMNACIENKVHYIDISAEIDIYRLAESKDQAAKEAGIMIISGAGLFVSYDPLAVHAASLVNNPVRLRAAFKYSGGFTPGSIASSANIVNAGLLVRKDGNLIKLTQAESASFDFGNGPEDCMLTPLGGTVLSYKSTGIKNIEEYFQMALPKDLPSSEALKIEDAELHKTQYEEKSIIVVEVLDADGSIAISKIEMQAGYAPTVFSAVEVAVRTLDGFTKTGFQSPGSVYGEKLLNALPNVIITDMVNNCSSILDTAQLI</sequence>
<evidence type="ECO:0000313" key="3">
    <source>
        <dbReference type="Proteomes" id="UP000093343"/>
    </source>
</evidence>
<dbReference type="InterPro" id="IPR005097">
    <property type="entry name" value="Sacchrp_dh_NADP-bd"/>
</dbReference>
<dbReference type="InterPro" id="IPR036291">
    <property type="entry name" value="NAD(P)-bd_dom_sf"/>
</dbReference>
<dbReference type="EMBL" id="LVEN01000001">
    <property type="protein sequence ID" value="OCB78309.1"/>
    <property type="molecule type" value="Genomic_DNA"/>
</dbReference>
<accession>A0ABX2XPV4</accession>
<dbReference type="SUPFAM" id="SSF51735">
    <property type="entry name" value="NAD(P)-binding Rossmann-fold domains"/>
    <property type="match status" value="1"/>
</dbReference>
<evidence type="ECO:0000313" key="2">
    <source>
        <dbReference type="EMBL" id="OCB78309.1"/>
    </source>
</evidence>
<proteinExistence type="predicted"/>
<feature type="domain" description="Saccharopine dehydrogenase NADP binding" evidence="1">
    <location>
        <begin position="12"/>
        <end position="130"/>
    </location>
</feature>
<organism evidence="2 3">
    <name type="scientific">Flavobacterium piscis</name>
    <dbReference type="NCBI Taxonomy" id="1114874"/>
    <lineage>
        <taxon>Bacteria</taxon>
        <taxon>Pseudomonadati</taxon>
        <taxon>Bacteroidota</taxon>
        <taxon>Flavobacteriia</taxon>
        <taxon>Flavobacteriales</taxon>
        <taxon>Flavobacteriaceae</taxon>
        <taxon>Flavobacterium</taxon>
    </lineage>
</organism>
<dbReference type="Pfam" id="PF03435">
    <property type="entry name" value="Sacchrp_dh_NADP"/>
    <property type="match status" value="1"/>
</dbReference>
<dbReference type="PANTHER" id="PTHR43781">
    <property type="entry name" value="SACCHAROPINE DEHYDROGENASE"/>
    <property type="match status" value="1"/>
</dbReference>
<keyword evidence="3" id="KW-1185">Reference proteome</keyword>
<dbReference type="RefSeq" id="WP_065447632.1">
    <property type="nucleotide sequence ID" value="NZ_LVEN01000001.1"/>
</dbReference>
<name>A0ABX2XPV4_9FLAO</name>
<dbReference type="PANTHER" id="PTHR43781:SF1">
    <property type="entry name" value="SACCHAROPINE DEHYDROGENASE"/>
    <property type="match status" value="1"/>
</dbReference>
<dbReference type="Gene3D" id="3.40.50.720">
    <property type="entry name" value="NAD(P)-binding Rossmann-like Domain"/>
    <property type="match status" value="1"/>
</dbReference>
<comment type="caution">
    <text evidence="2">The sequence shown here is derived from an EMBL/GenBank/DDBJ whole genome shotgun (WGS) entry which is preliminary data.</text>
</comment>
<dbReference type="Proteomes" id="UP000093343">
    <property type="component" value="Unassembled WGS sequence"/>
</dbReference>
<protein>
    <recommendedName>
        <fullName evidence="1">Saccharopine dehydrogenase NADP binding domain-containing protein</fullName>
    </recommendedName>
</protein>
<gene>
    <name evidence="2" type="ORF">FLP_00990</name>
</gene>
<reference evidence="3" key="1">
    <citation type="submission" date="2016-03" db="EMBL/GenBank/DDBJ databases">
        <title>Draft genome sequence of Paenibacillus glacialis DSM 22343.</title>
        <authorList>
            <person name="Shin S.-K."/>
            <person name="Yi H."/>
        </authorList>
    </citation>
    <scope>NUCLEOTIDE SEQUENCE [LARGE SCALE GENOMIC DNA]</scope>
    <source>
        <strain evidence="3">CCUG 60099</strain>
    </source>
</reference>